<keyword evidence="1" id="KW-0175">Coiled coil</keyword>
<comment type="caution">
    <text evidence="2">The sequence shown here is derived from an EMBL/GenBank/DDBJ whole genome shotgun (WGS) entry which is preliminary data.</text>
</comment>
<evidence type="ECO:0000313" key="2">
    <source>
        <dbReference type="EMBL" id="MYG37609.1"/>
    </source>
</evidence>
<feature type="coiled-coil region" evidence="1">
    <location>
        <begin position="32"/>
        <end position="59"/>
    </location>
</feature>
<protein>
    <submittedName>
        <fullName evidence="2">Uncharacterized protein</fullName>
    </submittedName>
</protein>
<gene>
    <name evidence="2" type="ORF">F4162_01000</name>
</gene>
<accession>A0A6B1F4D6</accession>
<organism evidence="2">
    <name type="scientific">Synechococcus sp. SB0676_bin_10</name>
    <dbReference type="NCBI Taxonomy" id="2604869"/>
    <lineage>
        <taxon>Bacteria</taxon>
        <taxon>Bacillati</taxon>
        <taxon>Cyanobacteriota</taxon>
        <taxon>Cyanophyceae</taxon>
        <taxon>Synechococcales</taxon>
        <taxon>Synechococcaceae</taxon>
        <taxon>Synechococcus</taxon>
    </lineage>
</organism>
<proteinExistence type="predicted"/>
<dbReference type="EMBL" id="VYDO01000041">
    <property type="protein sequence ID" value="MYG37609.1"/>
    <property type="molecule type" value="Genomic_DNA"/>
</dbReference>
<name>A0A6B1F4D6_9SYNE</name>
<dbReference type="AlphaFoldDB" id="A0A6B1F4D6"/>
<reference evidence="2" key="1">
    <citation type="submission" date="2019-09" db="EMBL/GenBank/DDBJ databases">
        <title>Characterisation of the sponge microbiome using genome-centric metagenomics.</title>
        <authorList>
            <person name="Engelberts J.P."/>
            <person name="Robbins S.J."/>
            <person name="De Goeij J.M."/>
            <person name="Aranda M."/>
            <person name="Bell S.C."/>
            <person name="Webster N.S."/>
        </authorList>
    </citation>
    <scope>NUCLEOTIDE SEQUENCE</scope>
    <source>
        <strain evidence="2">SB0676_bin_10</strain>
    </source>
</reference>
<sequence length="103" mass="11678">MPALPPGLTEWLPSGFFTALLGLIWYEVKAGEAGVNKRMDELREDRKELRQDLKDGLGDWMQRWSACLKPVSRSPYHWIGELLPTQAAWCDVQCTTESPVSTT</sequence>
<evidence type="ECO:0000256" key="1">
    <source>
        <dbReference type="SAM" id="Coils"/>
    </source>
</evidence>